<dbReference type="AlphaFoldDB" id="E4XLS1"/>
<evidence type="ECO:0000313" key="2">
    <source>
        <dbReference type="EMBL" id="CBY19750.1"/>
    </source>
</evidence>
<accession>E4XLS1</accession>
<name>E4XLS1_OIKDI</name>
<protein>
    <submittedName>
        <fullName evidence="2">Uncharacterized protein</fullName>
    </submittedName>
</protein>
<dbReference type="EMBL" id="FN653072">
    <property type="protein sequence ID" value="CBY19750.1"/>
    <property type="molecule type" value="Genomic_DNA"/>
</dbReference>
<proteinExistence type="predicted"/>
<dbReference type="Proteomes" id="UP000011014">
    <property type="component" value="Unassembled WGS sequence"/>
</dbReference>
<reference evidence="2" key="1">
    <citation type="journal article" date="2010" name="Science">
        <title>Plasticity of animal genome architecture unmasked by rapid evolution of a pelagic tunicate.</title>
        <authorList>
            <person name="Denoeud F."/>
            <person name="Henriet S."/>
            <person name="Mungpakdee S."/>
            <person name="Aury J.M."/>
            <person name="Da Silva C."/>
            <person name="Brinkmann H."/>
            <person name="Mikhaleva J."/>
            <person name="Olsen L.C."/>
            <person name="Jubin C."/>
            <person name="Canestro C."/>
            <person name="Bouquet J.M."/>
            <person name="Danks G."/>
            <person name="Poulain J."/>
            <person name="Campsteijn C."/>
            <person name="Adamski M."/>
            <person name="Cross I."/>
            <person name="Yadetie F."/>
            <person name="Muffato M."/>
            <person name="Louis A."/>
            <person name="Butcher S."/>
            <person name="Tsagkogeorga G."/>
            <person name="Konrad A."/>
            <person name="Singh S."/>
            <person name="Jensen M.F."/>
            <person name="Cong E.H."/>
            <person name="Eikeseth-Otteraa H."/>
            <person name="Noel B."/>
            <person name="Anthouard V."/>
            <person name="Porcel B.M."/>
            <person name="Kachouri-Lafond R."/>
            <person name="Nishino A."/>
            <person name="Ugolini M."/>
            <person name="Chourrout P."/>
            <person name="Nishida H."/>
            <person name="Aasland R."/>
            <person name="Huzurbazar S."/>
            <person name="Westhof E."/>
            <person name="Delsuc F."/>
            <person name="Lehrach H."/>
            <person name="Reinhardt R."/>
            <person name="Weissenbach J."/>
            <person name="Roy S.W."/>
            <person name="Artiguenave F."/>
            <person name="Postlethwait J.H."/>
            <person name="Manak J.R."/>
            <person name="Thompson E.M."/>
            <person name="Jaillon O."/>
            <person name="Du Pasquier L."/>
            <person name="Boudinot P."/>
            <person name="Liberles D.A."/>
            <person name="Volff J.N."/>
            <person name="Philippe H."/>
            <person name="Lenhard B."/>
            <person name="Roest Crollius H."/>
            <person name="Wincker P."/>
            <person name="Chourrout D."/>
        </authorList>
    </citation>
    <scope>NUCLEOTIDE SEQUENCE [LARGE SCALE GENOMIC DNA]</scope>
</reference>
<keyword evidence="1" id="KW-0472">Membrane</keyword>
<keyword evidence="1" id="KW-1133">Transmembrane helix</keyword>
<evidence type="ECO:0000313" key="3">
    <source>
        <dbReference type="EMBL" id="CBY31676.1"/>
    </source>
</evidence>
<dbReference type="InParanoid" id="E4XLS1"/>
<dbReference type="OrthoDB" id="10465221at2759"/>
<keyword evidence="1" id="KW-0812">Transmembrane</keyword>
<sequence length="85" mass="9830">MMSAEELQQAATQAQLERFRKDSLRSMKLGMFYLALILTTSVVPYMFPVTFVIIMITCLTETVRNASRQAMVYTHWADADREQFS</sequence>
<organism evidence="2">
    <name type="scientific">Oikopleura dioica</name>
    <name type="common">Tunicate</name>
    <dbReference type="NCBI Taxonomy" id="34765"/>
    <lineage>
        <taxon>Eukaryota</taxon>
        <taxon>Metazoa</taxon>
        <taxon>Chordata</taxon>
        <taxon>Tunicata</taxon>
        <taxon>Appendicularia</taxon>
        <taxon>Copelata</taxon>
        <taxon>Oikopleuridae</taxon>
        <taxon>Oikopleura</taxon>
    </lineage>
</organism>
<feature type="transmembrane region" description="Helical" evidence="1">
    <location>
        <begin position="31"/>
        <end position="59"/>
    </location>
</feature>
<evidence type="ECO:0000256" key="1">
    <source>
        <dbReference type="SAM" id="Phobius"/>
    </source>
</evidence>
<keyword evidence="4" id="KW-1185">Reference proteome</keyword>
<dbReference type="EMBL" id="FN654313">
    <property type="protein sequence ID" value="CBY31676.1"/>
    <property type="molecule type" value="Genomic_DNA"/>
</dbReference>
<gene>
    <name evidence="2" type="ORF">GSOID_T00014663001</name>
    <name evidence="3" type="ORF">GSOID_T00025593001</name>
</gene>
<dbReference type="Proteomes" id="UP000001307">
    <property type="component" value="Unassembled WGS sequence"/>
</dbReference>
<evidence type="ECO:0000313" key="4">
    <source>
        <dbReference type="Proteomes" id="UP000001307"/>
    </source>
</evidence>